<dbReference type="PANTHER" id="PTHR22911:SF135">
    <property type="entry name" value="BLR4310 PROTEIN"/>
    <property type="match status" value="1"/>
</dbReference>
<dbReference type="Pfam" id="PF00892">
    <property type="entry name" value="EamA"/>
    <property type="match status" value="2"/>
</dbReference>
<comment type="caution">
    <text evidence="3">The sequence shown here is derived from an EMBL/GenBank/DDBJ whole genome shotgun (WGS) entry which is preliminary data.</text>
</comment>
<dbReference type="AlphaFoldDB" id="A0A0D6PXY7"/>
<gene>
    <name evidence="3" type="ORF">Geu3261_0020_024</name>
</gene>
<feature type="transmembrane region" description="Helical" evidence="1">
    <location>
        <begin position="96"/>
        <end position="118"/>
    </location>
</feature>
<protein>
    <submittedName>
        <fullName evidence="3">Permease</fullName>
    </submittedName>
</protein>
<feature type="transmembrane region" description="Helical" evidence="1">
    <location>
        <begin position="237"/>
        <end position="256"/>
    </location>
</feature>
<dbReference type="EMBL" id="BANI01000020">
    <property type="protein sequence ID" value="GAN95361.1"/>
    <property type="molecule type" value="Genomic_DNA"/>
</dbReference>
<keyword evidence="1" id="KW-1133">Transmembrane helix</keyword>
<organism evidence="3 4">
    <name type="scientific">Komagataeibacter europaeus NBRC 3261</name>
    <dbReference type="NCBI Taxonomy" id="1234669"/>
    <lineage>
        <taxon>Bacteria</taxon>
        <taxon>Pseudomonadati</taxon>
        <taxon>Pseudomonadota</taxon>
        <taxon>Alphaproteobacteria</taxon>
        <taxon>Acetobacterales</taxon>
        <taxon>Acetobacteraceae</taxon>
        <taxon>Komagataeibacter</taxon>
    </lineage>
</organism>
<sequence>MDRLHSRTVGIFLVALSAVLWSTAGLFVRMSHLDTWTIVAWRSFFSFVTLGGAAVVLYRGELGRVIMRQGWPGVFAVAVSVVSAICYVMALRMTTVANVMIIYAALPFITTGIAFIWLRERVTARFLVAGSIAIAGIAIMGRAAASPRDLLGLGAAVVMTTGFATQLVQVKRYPSLDMTIIITLMSGICMLVAIPFMRPGIPPFRSMLACALFGTLTMGVAYMLLLKGGRLISSGEAGFISMLDVALAPLWVWFFYGERPTGTVMGGGAIVLGAVAWYLLTSRAPRAASPVASPTWAGSDSRETTH</sequence>
<feature type="domain" description="EamA" evidence="2">
    <location>
        <begin position="149"/>
        <end position="277"/>
    </location>
</feature>
<dbReference type="SUPFAM" id="SSF103481">
    <property type="entry name" value="Multidrug resistance efflux transporter EmrE"/>
    <property type="match status" value="2"/>
</dbReference>
<feature type="domain" description="EamA" evidence="2">
    <location>
        <begin position="9"/>
        <end position="140"/>
    </location>
</feature>
<dbReference type="GO" id="GO:0016020">
    <property type="term" value="C:membrane"/>
    <property type="evidence" value="ECO:0007669"/>
    <property type="project" value="InterPro"/>
</dbReference>
<feature type="transmembrane region" description="Helical" evidence="1">
    <location>
        <begin position="150"/>
        <end position="168"/>
    </location>
</feature>
<evidence type="ECO:0000259" key="2">
    <source>
        <dbReference type="Pfam" id="PF00892"/>
    </source>
</evidence>
<feature type="transmembrane region" description="Helical" evidence="1">
    <location>
        <begin position="70"/>
        <end position="90"/>
    </location>
</feature>
<dbReference type="InterPro" id="IPR037185">
    <property type="entry name" value="EmrE-like"/>
</dbReference>
<dbReference type="RefSeq" id="WP_239648252.1">
    <property type="nucleotide sequence ID" value="NZ_BANI01000020.1"/>
</dbReference>
<feature type="transmembrane region" description="Helical" evidence="1">
    <location>
        <begin position="204"/>
        <end position="225"/>
    </location>
</feature>
<name>A0A0D6PXY7_KOMEU</name>
<keyword evidence="1" id="KW-0472">Membrane</keyword>
<proteinExistence type="predicted"/>
<feature type="transmembrane region" description="Helical" evidence="1">
    <location>
        <begin position="40"/>
        <end position="58"/>
    </location>
</feature>
<dbReference type="Proteomes" id="UP000032675">
    <property type="component" value="Unassembled WGS sequence"/>
</dbReference>
<dbReference type="PANTHER" id="PTHR22911">
    <property type="entry name" value="ACYL-MALONYL CONDENSING ENZYME-RELATED"/>
    <property type="match status" value="1"/>
</dbReference>
<evidence type="ECO:0000256" key="1">
    <source>
        <dbReference type="SAM" id="Phobius"/>
    </source>
</evidence>
<feature type="transmembrane region" description="Helical" evidence="1">
    <location>
        <begin position="180"/>
        <end position="198"/>
    </location>
</feature>
<evidence type="ECO:0000313" key="4">
    <source>
        <dbReference type="Proteomes" id="UP000032675"/>
    </source>
</evidence>
<keyword evidence="1" id="KW-0812">Transmembrane</keyword>
<reference evidence="3 4" key="1">
    <citation type="submission" date="2012-11" db="EMBL/GenBank/DDBJ databases">
        <title>Whole genome sequence of Gluconacetobacter europaeus NBRC3261.</title>
        <authorList>
            <person name="Azuma Y."/>
            <person name="Higashiura N."/>
            <person name="Hirakawa H."/>
            <person name="Matsushita K."/>
        </authorList>
    </citation>
    <scope>NUCLEOTIDE SEQUENCE [LARGE SCALE GENOMIC DNA]</scope>
    <source>
        <strain evidence="3 4">NBRC 3261</strain>
    </source>
</reference>
<dbReference type="InterPro" id="IPR000620">
    <property type="entry name" value="EamA_dom"/>
</dbReference>
<feature type="transmembrane region" description="Helical" evidence="1">
    <location>
        <begin position="262"/>
        <end position="280"/>
    </location>
</feature>
<feature type="transmembrane region" description="Helical" evidence="1">
    <location>
        <begin position="125"/>
        <end position="144"/>
    </location>
</feature>
<feature type="transmembrane region" description="Helical" evidence="1">
    <location>
        <begin position="9"/>
        <end position="28"/>
    </location>
</feature>
<accession>A0A0D6PXY7</accession>
<evidence type="ECO:0000313" key="3">
    <source>
        <dbReference type="EMBL" id="GAN95361.1"/>
    </source>
</evidence>